<keyword evidence="2" id="KW-1185">Reference proteome</keyword>
<gene>
    <name evidence="1" type="ORF">Patl1_28300</name>
</gene>
<dbReference type="Proteomes" id="UP001164250">
    <property type="component" value="Chromosome 5"/>
</dbReference>
<accession>A0ACC1BD51</accession>
<protein>
    <submittedName>
        <fullName evidence="1">Uncharacterized protein</fullName>
    </submittedName>
</protein>
<proteinExistence type="predicted"/>
<evidence type="ECO:0000313" key="1">
    <source>
        <dbReference type="EMBL" id="KAJ0096858.1"/>
    </source>
</evidence>
<comment type="caution">
    <text evidence="1">The sequence shown here is derived from an EMBL/GenBank/DDBJ whole genome shotgun (WGS) entry which is preliminary data.</text>
</comment>
<dbReference type="EMBL" id="CM047901">
    <property type="protein sequence ID" value="KAJ0096858.1"/>
    <property type="molecule type" value="Genomic_DNA"/>
</dbReference>
<organism evidence="1 2">
    <name type="scientific">Pistacia atlantica</name>
    <dbReference type="NCBI Taxonomy" id="434234"/>
    <lineage>
        <taxon>Eukaryota</taxon>
        <taxon>Viridiplantae</taxon>
        <taxon>Streptophyta</taxon>
        <taxon>Embryophyta</taxon>
        <taxon>Tracheophyta</taxon>
        <taxon>Spermatophyta</taxon>
        <taxon>Magnoliopsida</taxon>
        <taxon>eudicotyledons</taxon>
        <taxon>Gunneridae</taxon>
        <taxon>Pentapetalae</taxon>
        <taxon>rosids</taxon>
        <taxon>malvids</taxon>
        <taxon>Sapindales</taxon>
        <taxon>Anacardiaceae</taxon>
        <taxon>Pistacia</taxon>
    </lineage>
</organism>
<reference evidence="2" key="1">
    <citation type="journal article" date="2023" name="G3 (Bethesda)">
        <title>Genome assembly and association tests identify interacting loci associated with vigor, precocity, and sex in interspecific pistachio rootstocks.</title>
        <authorList>
            <person name="Palmer W."/>
            <person name="Jacygrad E."/>
            <person name="Sagayaradj S."/>
            <person name="Cavanaugh K."/>
            <person name="Han R."/>
            <person name="Bertier L."/>
            <person name="Beede B."/>
            <person name="Kafkas S."/>
            <person name="Golino D."/>
            <person name="Preece J."/>
            <person name="Michelmore R."/>
        </authorList>
    </citation>
    <scope>NUCLEOTIDE SEQUENCE [LARGE SCALE GENOMIC DNA]</scope>
</reference>
<sequence length="140" mass="13501">MVGIVVGMVGIVGRGVDGNGGSVTLGVAGMVGNVGCGKDGIWLLGKGGSVGFGRVGCVGSVGNGVEGNGGNVALGKVGTEGNGGNVAFGRGGIVGSVNAGGGVAGVSKRWRAARLMSMLEIDSAINKKRARKSLENAIFG</sequence>
<name>A0ACC1BD51_9ROSI</name>
<evidence type="ECO:0000313" key="2">
    <source>
        <dbReference type="Proteomes" id="UP001164250"/>
    </source>
</evidence>